<dbReference type="Pfam" id="PF00501">
    <property type="entry name" value="AMP-binding"/>
    <property type="match status" value="3"/>
</dbReference>
<evidence type="ECO:0000313" key="6">
    <source>
        <dbReference type="EMBL" id="OJD32607.1"/>
    </source>
</evidence>
<dbReference type="GO" id="GO:0005737">
    <property type="term" value="C:cytoplasm"/>
    <property type="evidence" value="ECO:0007669"/>
    <property type="project" value="TreeGrafter"/>
</dbReference>
<reference evidence="6 7" key="1">
    <citation type="submission" date="2016-10" db="EMBL/GenBank/DDBJ databases">
        <title>Proteomics and genomics reveal pathogen-plant mechanisms compatible with a hemibiotrophic lifestyle of Diplodia corticola.</title>
        <authorList>
            <person name="Fernandes I."/>
            <person name="De Jonge R."/>
            <person name="Van De Peer Y."/>
            <person name="Devreese B."/>
            <person name="Alves A."/>
            <person name="Esteves A.C."/>
        </authorList>
    </citation>
    <scope>NUCLEOTIDE SEQUENCE [LARGE SCALE GENOMIC DNA]</scope>
    <source>
        <strain evidence="6 7">CBS 112549</strain>
    </source>
</reference>
<evidence type="ECO:0000256" key="2">
    <source>
        <dbReference type="ARBA" id="ARBA00022553"/>
    </source>
</evidence>
<dbReference type="GeneID" id="31015329"/>
<dbReference type="FunFam" id="3.40.50.980:FF:000001">
    <property type="entry name" value="Non-ribosomal peptide synthetase"/>
    <property type="match status" value="1"/>
</dbReference>
<dbReference type="GO" id="GO:0031177">
    <property type="term" value="F:phosphopantetheine binding"/>
    <property type="evidence" value="ECO:0007669"/>
    <property type="project" value="InterPro"/>
</dbReference>
<dbReference type="Pfam" id="PF00550">
    <property type="entry name" value="PP-binding"/>
    <property type="match status" value="5"/>
</dbReference>
<keyword evidence="3" id="KW-0436">Ligase</keyword>
<dbReference type="InterPro" id="IPR020845">
    <property type="entry name" value="AMP-binding_CS"/>
</dbReference>
<proteinExistence type="predicted"/>
<dbReference type="Gene3D" id="3.40.50.12780">
    <property type="entry name" value="N-terminal domain of ligase-like"/>
    <property type="match status" value="3"/>
</dbReference>
<dbReference type="RefSeq" id="XP_020128867.1">
    <property type="nucleotide sequence ID" value="XM_020275068.1"/>
</dbReference>
<feature type="domain" description="Carrier" evidence="5">
    <location>
        <begin position="2698"/>
        <end position="2772"/>
    </location>
</feature>
<feature type="domain" description="Carrier" evidence="5">
    <location>
        <begin position="4519"/>
        <end position="4595"/>
    </location>
</feature>
<feature type="region of interest" description="Disordered" evidence="4">
    <location>
        <begin position="5097"/>
        <end position="5128"/>
    </location>
</feature>
<accession>A0A1J9RW51</accession>
<feature type="domain" description="Carrier" evidence="5">
    <location>
        <begin position="2115"/>
        <end position="2192"/>
    </location>
</feature>
<dbReference type="FunFam" id="1.10.1200.10:FF:000005">
    <property type="entry name" value="Nonribosomal peptide synthetase 1"/>
    <property type="match status" value="2"/>
</dbReference>
<dbReference type="PROSITE" id="PS00455">
    <property type="entry name" value="AMP_BINDING"/>
    <property type="match status" value="1"/>
</dbReference>
<dbReference type="NCBIfam" id="TIGR01733">
    <property type="entry name" value="AA-adenyl-dom"/>
    <property type="match status" value="3"/>
</dbReference>
<dbReference type="GO" id="GO:0044550">
    <property type="term" value="P:secondary metabolite biosynthetic process"/>
    <property type="evidence" value="ECO:0007669"/>
    <property type="project" value="TreeGrafter"/>
</dbReference>
<dbReference type="InterPro" id="IPR020806">
    <property type="entry name" value="PKS_PP-bd"/>
</dbReference>
<dbReference type="Pfam" id="PF00668">
    <property type="entry name" value="Condensation"/>
    <property type="match status" value="6"/>
</dbReference>
<keyword evidence="1" id="KW-0596">Phosphopantetheine</keyword>
<dbReference type="OrthoDB" id="416786at2759"/>
<feature type="region of interest" description="Disordered" evidence="4">
    <location>
        <begin position="3434"/>
        <end position="3458"/>
    </location>
</feature>
<dbReference type="SUPFAM" id="SSF56801">
    <property type="entry name" value="Acetyl-CoA synthetase-like"/>
    <property type="match status" value="4"/>
</dbReference>
<dbReference type="FunFam" id="3.30.300.30:FF:000015">
    <property type="entry name" value="Nonribosomal peptide synthase SidD"/>
    <property type="match status" value="2"/>
</dbReference>
<dbReference type="EMBL" id="MNUE01000037">
    <property type="protein sequence ID" value="OJD32607.1"/>
    <property type="molecule type" value="Genomic_DNA"/>
</dbReference>
<dbReference type="CDD" id="cd19545">
    <property type="entry name" value="FUM14_C_NRPS-like"/>
    <property type="match status" value="2"/>
</dbReference>
<dbReference type="InterPro" id="IPR001242">
    <property type="entry name" value="Condensation_dom"/>
</dbReference>
<dbReference type="GO" id="GO:0016874">
    <property type="term" value="F:ligase activity"/>
    <property type="evidence" value="ECO:0007669"/>
    <property type="project" value="UniProtKB-KW"/>
</dbReference>
<dbReference type="FunFam" id="3.30.559.30:FF:000002">
    <property type="entry name" value="Nonribosomal peptide synthase Pes1"/>
    <property type="match status" value="1"/>
</dbReference>
<dbReference type="SUPFAM" id="SSF52777">
    <property type="entry name" value="CoA-dependent acyltransferases"/>
    <property type="match status" value="12"/>
</dbReference>
<sequence>MKAQFGSEAAAHDRTIPELIDEHVHSRPHAEALCSSDGDSMSYKALDTASRTLADHLTHELDVGPEVIVPLCFEKSIWTVVAIVAVLRAGAAFVLLDPAHPTSRLDTIIRKCRSQVGIASPTHQKRLSQLIPHAVCLDRPALRRLEERQQARATASSSPPQPHNAAYAIFTSGSTGVPKAALIEHGSFVAGALGHAAAMRLTAASRVVQFASYNFDASITEMLTTLVVGGAVCVVPEAARLDPLEFARAVEGMRCDWAILTASFIGALEEGGLGSLRVLVQGGEAMTRGVLERWVERGVTFLNAYGQVEASVVATCTPPISRHSDGKSIGHAVAGRCWVVDPDNPNVLTAAGEVGELLVEGPHVGRGYLHDPEKTAAVFISRPTWHTRLFPAECDARALRFYRTGDLVAQQPDGSFAYVSRKDDMVKLNGQRVECGEIEHQFMRAMQPRRDVVVELVKRKVGNGATRGVLVGFVALDADWTDGDDAANQRRLDAEMRNAEAQVRAVLPKFMIPASFIAVHRIPISINGKVDRKGLRALGEARLSRKQNPAPVPTPSRAEEQVVVPTLSRAEDQLRKVWSRVLNVPEADISRTSAFQSLGGDSISAMQVVSQAAACGLPVTVQRILQKKTIAEITSGMVDAPLARTAESFPVDEDEGDEGEPFKLSPIQQLFFHLSPKGDNQDNISFLLRLNRNVSRNSIDTALEAVVSRNPMLRARFFEMRRGCWFQYISDEVLESYQFCSHVVNSTASSDLMPIIKDAQRGLDIKYGPLLRADLLTTRGGKEQLLFVCAHHLVTDFVSWRVIMQQVEEHMTSGSISPTKAVSFQTWCKLQERHVRSLPPQKLPFELPDPDYDFWGMQSLPNFYGDAVTEVLVMDESLSSVILGTASKSSLEIETVDVLLAATMFAFHTVFPERSIPAFFVEGHGREPSWDETIDLSSTVGWFTTILPMVVSQQNCKDPVSIVREIKRLRAEFPDKGLAQFAARYYSKRRQRQQQQTPMEITFNYAGKYQQLERTDCLFTEEPSRTLMHLDGFGAALPRFGLIEVLGNVERGRLKLSFTLNKRMRHRERVAQWMHECRNVLAAVAPLLGELPEKQGPCFPLLKASPAESARLMDEVLPAMGVEAQEVEDAYPCSPMQNGMLLSRAGDRGSYTSQLFLEVQSTNATAIDIARLELAWQAVIDRHAVLRTVFVESVRGDGSFDQVVLRHAQATTAHIAKDDLSTHPVQPWPANQPEHRLLIAAPKPSSSPAVIQLRLDISHVLIDGSSTSILTRDLRRGYASATSLARHPRPSYRSYISHITTPSPTGTPPAASLQYWTSHLASAQPCHLPSWSSDSSTSPSTPPTLSIAPVPPIPFAPTTSFCRTHSVTLSDLLKTAWALVLRAYTASASAAADPVFGYLSSGRGDVPSADDALGVFTNIQACRARVGERGQKNVLEVLRAVQEDGWEQMAHRECGLADVLHAMGGGGAAEEGGLFGTAMSLQRVVKGGEGEGEDGVRVRVVREMDPTEYAATFLGYVSDTDVELVIEYWTSKISHAQAENLAATVAKVIQSMIEHPHSPVDELDVISDNDWASMRKWNEKLECSAPVNSCIHHLIQKLSTQQPNRPAVQGWDASLSYGELEQLSSQLAGHLHNLGVGPECIVPVCMEKSAWTIVSMLSILKAGGAFVPFDPEAPLDRLLQLLKDTSATIAIASTQTAPRMHGHVQQVIVSPSFIKGLPNRTFHETVSPENLAYVLFTSGTTGVPKGIMMQHSQFLASSTRYSPVLDLSPESRVLQFSAYTFDASIFELWSTLTSGGCVCQISDSQRMNDVAGGINALSPDTMFMTPTMLEILTPTAIPSIRTIITGGEVIKQTIFRTWAPPAGVSHLIEAYGPTETAVYATFQTHVQPTSDRFSIGSSFCCRCWVVDPASASSPRPRLVPVGAAGELWLEGPSLARGYLNADAKTAAAFVERPAFAPSSLDAAPQTPLRRFYRTGDLVRLKPCGQLRFVGRNDSQVKVRGQRVELSEVEQQAALALPEAGVPVAAEALDSKLVLLVEMVGADEARVARVVDALETRLPSRLPRFMVPSMIVPVVDEPFPRMSSGKLNRKRLRALAVELGSRQRAVAAARSEVNGGPETPVERTLRRMLASVLPGVSADEIRMSDNFFHLGGDSFLAMKLVAAARTEGLRLSVASVLRNPTLGELAKTMQLETPQGDGAAQVSRPFEMMGSLASSIRAEAVKTCGLRSEDDIEDIYPATPLQEAFVVESTKTPTAYMAYHVVKLPADVNLDRFCAAWETCVQENTILRTTIFQTVQTKPPRPIQVVLRRKEVEWEQSHDLQAFLDQNRNACAVAASRVAIISDRPSRTHSFVWLAHHTLYDGYTMTLLLQRMQSIYHQHTPGPAPVPFRKYIEHLHTIQSSPATAAFWRTYLSNIPPTTTTPLPPPARPNTSTTFTLRLPPASPINVTLATTLRTAWALLLIATSQPLSPSQTSSPPTTYDTLFTSIVSGRLSSQETAASLSRIAGPTIAAVPVRVRCAPHEKAHAVLARVQDDAAEMAGGGYEGVGMRGVCEALGKREGGEVRRRLVGGSMFVVQQQQERQQGEEGWGVVSRAVDVGASYGGAVTVVCEPEVERGVVRVEVVYDEEGVVEVERMMKGFEEVVRVLLVGGGEVVVRDVVAAAAAAVVSAGKVDGLTPARAHGALAGGEAAAELRSTSDTDMERRLQAMWAESLGLDGPEDVGMQDDFIELGGDSLTAMQVSGVARREGFSLRVVDIMSMPVLRDMAACMTAEEKEEEKDVAPFSLMPDASSKHVQLAAADCKVEVDDVEDMYPCTPLQEGLMTASGKQTGSYVAQIVVELKRGTDVGRFKAAWESVVATHHILRTRIVHLGAEGMFQTVLKPSKPAINWRTASSVEEYVKRDRSLPTVFGGELVRYGLVTDKNNTTTFIWTAHHACYDGASVALLSSAVSAAYSGTPLPAPPPFSRFMQYLARLSPTDSDAFWRATLAGAPLPTPFPLPLTLDYTPRASSTITRLITLPSLRSSSRSSGGITTATLLQTAWALVLGRYAPSGRAVTLGVAQSGRLTPVADVERIPGPTLTTAPLRIEVGVLETQDDNNNTVAALLHRVQALAAAAIPHCHRGLQAIRRVGRDAAAACEFATLLTLGPAEKKKNGEEEEDGMVCDLVRAAGREVDGEDGGAFHTYPLLLECLFDDESGEVRVGATHDERVLERGVVERMVGQFENVVRQLLVVADDEAVADVELLTSEELDGLKKSAVGWVVDLRRRDWLAPVGVVGELVVEEEEKGRVAVQPAWLEKLGFARSKQVYATGKLARLGCDGVVEVVGSVDEMVELPDGRSFMARDVERLVSQVMWDREVAVQVAESAGEASLTAFVALGHGYVDDEVAQRLLDALVSSARDRLGRALPSFMVPSVFRPVRTLPRMADGRVDRLQLRGMGTDISPTDQKNDSREAENTGPSDMEQQLLDLWKAVLGLDNIGVHDSFLRLGGDSLDAMKLVAAARRQGILLTVKEIFENPVLVDMARLAGKVEAIGASDDAIKPFALMSGNTKDLIEEVAEACQIGANTVEDVYPCAPLQEGLMALSNVERGAYVAECIIPVPDAVGATAAWKALVAMTPVLRSRIIHTDEHGFVQVVIREEAEISTGENLDDYLREARQVPMSSGNRLVRAGIVIQGASQHLVLFAHHAVFDGWSWRLLLQRLYSLYQERPVPPSPPYSKFIQYLHQGLHPEAAEEYWAIYLDGAERTAFPPMPSSVVPQPDSHETRHITVGRSSENTSTSMIQTAWALLISRYTDSKDVVIGVTLSGRTAPVDGIHDMVGPTFATIPLRFVLDGSKTVSELAKSAQDVSINPVQHLGLQRIRQVSPSAHAACTFNSLLVVQPASTDEDDSSDNFFMRENDAQLISSFTNYGLVLLCQMLPDGNIDASLVFDSRINTKQQACRLLGQFEHLLQQISGGTAHSVHDVDFISPDDFREISAFNREPQTNSNTDLCMHELVERHARAQPDAPAVSSWDGDLTYAELDTLATRLAIHLTTSMGVRPGSTVPLCFEKCKWTQVAMLGVLKAGAAFLLLDPSHPAARLTSICAKVGATTAIVSSPALSALLTPHAVPASLILDTTTFLPPITTTTATLLPTRIPPTSTAYIVTTSGTTTGAPKACAIPHSAIVASCLSFAPRAHLSPSTRALQFASYSFDASVIETLMVWAAGGCTCVVSERERRDDLARGVARRKANWALLTPSLAGILTPQAVPSLRTVVLGGEAATEEVVRTWGGGDSEGGVTLLQAYGPCECTPVACCSLGPMREGCDPRDVGAMLGGVRGWVVDPRTQERLCPVGCVGELVIEGPTVGMGYVGDEEKMAEAFVEEPRWRKRFGGGSVRRFYKTGDLVRYAEDGSGSLVFVGRKDAQIKVRGQRIELSEIEHHLRRCMAPTPCDVAVELVAPEGASAYLAAFVALGDAYGEEEKDPFGDTKTKLGDVLPSFMMPRVFLPLRQLPLSAAGKIDRKSLRQMALSQEKVTADIRTGKPPKTGMEQMLQALWARVLDIQVDAIHTDVSFIELGGDSLSAMKLTSKARQAGLTLSVADIMRRPRFADMAEKCKPSVETEPTSEYKPFSAFPGDDAEVRSFLRETLDVDRKEIEDVVEATSVQKAMTEAAMAPQQGTINHVWLHFDGSIDTKRVRDACFQVVTRHGILRTVFVPYKQQLMQVVFRSHEPEWEEHDAAANDDMEDATAAVISASQARPERYGQHGLRFYFLTHRRLHSSRLIIRMPHSLYDGFSLPLILDDLRAAYEQQPGSTLPAIPPASSFSAHLSAWRHRQSTCGAETFWRNELKGSRITPIIAAETTTSPPCTVNGHLTRHIALPPPATPTKHTFETLFHTAWALVLRHLPGNTYTSDDVVFARAIANRALPLSSSTPTDAAFTVCGPTLNTVPVRVDFSHSADADANALLSAVEDARLKALPYECLETERLVRRCTDWADGEKGEEAAAMPRFGSLLLWNNIAAAKAFDDGELRAWASGGDGGDGGEKKTRCGLGWAVAPWDAADVQVTATPTPGAGVRIDVLFAEERVRSAVAAEMVEMLCRNIEGLWGGEAAALLVRKDGCESPVGGSRGDMSPDQPPTPESYDIVSRDGWSDI</sequence>
<evidence type="ECO:0000313" key="7">
    <source>
        <dbReference type="Proteomes" id="UP000183809"/>
    </source>
</evidence>
<keyword evidence="7" id="KW-1185">Reference proteome</keyword>
<dbReference type="InterPro" id="IPR036736">
    <property type="entry name" value="ACP-like_sf"/>
</dbReference>
<dbReference type="InterPro" id="IPR009081">
    <property type="entry name" value="PP-bd_ACP"/>
</dbReference>
<dbReference type="PROSITE" id="PS00012">
    <property type="entry name" value="PHOSPHOPANTETHEINE"/>
    <property type="match status" value="3"/>
</dbReference>
<evidence type="ECO:0000256" key="3">
    <source>
        <dbReference type="ARBA" id="ARBA00022598"/>
    </source>
</evidence>
<dbReference type="NCBIfam" id="NF003417">
    <property type="entry name" value="PRK04813.1"/>
    <property type="match status" value="4"/>
</dbReference>
<dbReference type="Gene3D" id="3.30.559.30">
    <property type="entry name" value="Nonribosomal peptide synthetase, condensation domain"/>
    <property type="match status" value="6"/>
</dbReference>
<dbReference type="STRING" id="236234.A0A1J9RW51"/>
<dbReference type="Gene3D" id="1.10.1200.10">
    <property type="entry name" value="ACP-like"/>
    <property type="match status" value="5"/>
</dbReference>
<dbReference type="PANTHER" id="PTHR45527">
    <property type="entry name" value="NONRIBOSOMAL PEPTIDE SYNTHETASE"/>
    <property type="match status" value="1"/>
</dbReference>
<dbReference type="Gene3D" id="3.30.300.30">
    <property type="match status" value="4"/>
</dbReference>
<dbReference type="Proteomes" id="UP000183809">
    <property type="component" value="Unassembled WGS sequence"/>
</dbReference>
<dbReference type="InterPro" id="IPR045851">
    <property type="entry name" value="AMP-bd_C_sf"/>
</dbReference>
<dbReference type="PANTHER" id="PTHR45527:SF16">
    <property type="entry name" value="NONRIBOSOMAL PEPTIDE SYNTHASE ATNA-RELATED"/>
    <property type="match status" value="1"/>
</dbReference>
<dbReference type="CDD" id="cd05918">
    <property type="entry name" value="A_NRPS_SidN3_like"/>
    <property type="match status" value="3"/>
</dbReference>
<dbReference type="InterPro" id="IPR042099">
    <property type="entry name" value="ANL_N_sf"/>
</dbReference>
<feature type="domain" description="Carrier" evidence="5">
    <location>
        <begin position="3454"/>
        <end position="3528"/>
    </location>
</feature>
<dbReference type="InterPro" id="IPR010071">
    <property type="entry name" value="AA_adenyl_dom"/>
</dbReference>
<dbReference type="GO" id="GO:0043041">
    <property type="term" value="P:amino acid activation for nonribosomal peptide biosynthetic process"/>
    <property type="evidence" value="ECO:0007669"/>
    <property type="project" value="TreeGrafter"/>
</dbReference>
<protein>
    <submittedName>
        <fullName evidence="6">Nonribosomal peptide protein</fullName>
    </submittedName>
</protein>
<dbReference type="SUPFAM" id="SSF47336">
    <property type="entry name" value="ACP-like"/>
    <property type="match status" value="5"/>
</dbReference>
<dbReference type="InterPro" id="IPR006162">
    <property type="entry name" value="Ppantetheine_attach_site"/>
</dbReference>
<dbReference type="CDD" id="cd19542">
    <property type="entry name" value="CT_NRPS-like"/>
    <property type="match status" value="1"/>
</dbReference>
<comment type="caution">
    <text evidence="6">The sequence shown here is derived from an EMBL/GenBank/DDBJ whole genome shotgun (WGS) entry which is preliminary data.</text>
</comment>
<dbReference type="SMART" id="SM00823">
    <property type="entry name" value="PKS_PP"/>
    <property type="match status" value="5"/>
</dbReference>
<dbReference type="InterPro" id="IPR000873">
    <property type="entry name" value="AMP-dep_synth/lig_dom"/>
</dbReference>
<dbReference type="InterPro" id="IPR023213">
    <property type="entry name" value="CAT-like_dom_sf"/>
</dbReference>
<dbReference type="Gene3D" id="3.30.559.10">
    <property type="entry name" value="Chloramphenicol acetyltransferase-like domain"/>
    <property type="match status" value="6"/>
</dbReference>
<evidence type="ECO:0000259" key="5">
    <source>
        <dbReference type="PROSITE" id="PS50075"/>
    </source>
</evidence>
<feature type="domain" description="Carrier" evidence="5">
    <location>
        <begin position="565"/>
        <end position="641"/>
    </location>
</feature>
<evidence type="ECO:0000256" key="4">
    <source>
        <dbReference type="SAM" id="MobiDB-lite"/>
    </source>
</evidence>
<gene>
    <name evidence="6" type="ORF">BKCO1_37000184</name>
</gene>
<name>A0A1J9RW51_9PEZI</name>
<dbReference type="PROSITE" id="PS50075">
    <property type="entry name" value="CARRIER"/>
    <property type="match status" value="5"/>
</dbReference>
<keyword evidence="2" id="KW-0597">Phosphoprotein</keyword>
<organism evidence="6 7">
    <name type="scientific">Diplodia corticola</name>
    <dbReference type="NCBI Taxonomy" id="236234"/>
    <lineage>
        <taxon>Eukaryota</taxon>
        <taxon>Fungi</taxon>
        <taxon>Dikarya</taxon>
        <taxon>Ascomycota</taxon>
        <taxon>Pezizomycotina</taxon>
        <taxon>Dothideomycetes</taxon>
        <taxon>Dothideomycetes incertae sedis</taxon>
        <taxon>Botryosphaeriales</taxon>
        <taxon>Botryosphaeriaceae</taxon>
        <taxon>Diplodia</taxon>
    </lineage>
</organism>
<evidence type="ECO:0000256" key="1">
    <source>
        <dbReference type="ARBA" id="ARBA00022450"/>
    </source>
</evidence>